<evidence type="ECO:0000259" key="14">
    <source>
        <dbReference type="PROSITE" id="PS50240"/>
    </source>
</evidence>
<evidence type="ECO:0000256" key="3">
    <source>
        <dbReference type="ARBA" id="ARBA00022729"/>
    </source>
</evidence>
<dbReference type="GeneID" id="117641042"/>
<evidence type="ECO:0000256" key="9">
    <source>
        <dbReference type="ARBA" id="ARBA00066707"/>
    </source>
</evidence>
<evidence type="ECO:0000313" key="15">
    <source>
        <dbReference type="Proteomes" id="UP000515158"/>
    </source>
</evidence>
<protein>
    <recommendedName>
        <fullName evidence="9">limulus clotting factor C</fullName>
        <ecNumber evidence="9">3.4.21.84</ecNumber>
    </recommendedName>
</protein>
<dbReference type="PROSITE" id="PS00134">
    <property type="entry name" value="TRYPSIN_HIS"/>
    <property type="match status" value="1"/>
</dbReference>
<dbReference type="PANTHER" id="PTHR24252">
    <property type="entry name" value="ACROSIN-RELATED"/>
    <property type="match status" value="1"/>
</dbReference>
<dbReference type="InterPro" id="IPR001254">
    <property type="entry name" value="Trypsin_dom"/>
</dbReference>
<evidence type="ECO:0000256" key="4">
    <source>
        <dbReference type="ARBA" id="ARBA00022801"/>
    </source>
</evidence>
<organism evidence="16">
    <name type="scientific">Thrips palmi</name>
    <name type="common">Melon thrips</name>
    <dbReference type="NCBI Taxonomy" id="161013"/>
    <lineage>
        <taxon>Eukaryota</taxon>
        <taxon>Metazoa</taxon>
        <taxon>Ecdysozoa</taxon>
        <taxon>Arthropoda</taxon>
        <taxon>Hexapoda</taxon>
        <taxon>Insecta</taxon>
        <taxon>Pterygota</taxon>
        <taxon>Neoptera</taxon>
        <taxon>Paraneoptera</taxon>
        <taxon>Thysanoptera</taxon>
        <taxon>Terebrantia</taxon>
        <taxon>Thripoidea</taxon>
        <taxon>Thripidae</taxon>
        <taxon>Thrips</taxon>
    </lineage>
</organism>
<dbReference type="GO" id="GO:0006508">
    <property type="term" value="P:proteolysis"/>
    <property type="evidence" value="ECO:0007669"/>
    <property type="project" value="UniProtKB-KW"/>
</dbReference>
<dbReference type="InterPro" id="IPR009003">
    <property type="entry name" value="Peptidase_S1_PA"/>
</dbReference>
<dbReference type="GO" id="GO:0042381">
    <property type="term" value="P:hemolymph coagulation"/>
    <property type="evidence" value="ECO:0007669"/>
    <property type="project" value="UniProtKB-KW"/>
</dbReference>
<keyword evidence="15" id="KW-1185">Reference proteome</keyword>
<evidence type="ECO:0000256" key="8">
    <source>
        <dbReference type="ARBA" id="ARBA00052079"/>
    </source>
</evidence>
<dbReference type="Pfam" id="PF00089">
    <property type="entry name" value="Trypsin"/>
    <property type="match status" value="1"/>
</dbReference>
<evidence type="ECO:0000256" key="2">
    <source>
        <dbReference type="ARBA" id="ARBA00022670"/>
    </source>
</evidence>
<keyword evidence="1" id="KW-0768">Sushi</keyword>
<accession>A0A6P8ZIQ8</accession>
<dbReference type="EC" id="3.4.21.84" evidence="9"/>
<dbReference type="SMART" id="SM00020">
    <property type="entry name" value="Tryp_SPc"/>
    <property type="match status" value="1"/>
</dbReference>
<evidence type="ECO:0000259" key="13">
    <source>
        <dbReference type="PROSITE" id="PS01180"/>
    </source>
</evidence>
<dbReference type="PROSITE" id="PS01180">
    <property type="entry name" value="CUB"/>
    <property type="match status" value="1"/>
</dbReference>
<dbReference type="KEGG" id="tpal:117641042"/>
<evidence type="ECO:0000256" key="5">
    <source>
        <dbReference type="ARBA" id="ARBA00022820"/>
    </source>
</evidence>
<reference evidence="16" key="1">
    <citation type="submission" date="2025-08" db="UniProtKB">
        <authorList>
            <consortium name="RefSeq"/>
        </authorList>
    </citation>
    <scope>IDENTIFICATION</scope>
    <source>
        <tissue evidence="16">Total insect</tissue>
    </source>
</reference>
<sequence>MTVDATADATKEAAADAADTQDQPARGFETLALLAKSPPAGVGKVGVGLVLRGQSHLRRSPNLNGHLTFQRPRQVSTSTVNVPNSCPAPGRCVAASLQSSRLCAALSDGSTGVCYPAAECRRRGGRSEDVCPGLGADGSASASGPWSAKASAVSVCCVFRHSCGDVTPEAAASFQSPDFPSRAAGALACDFDVVVRQDVCAVRVEFVSALVARRLGGACDVDQLLILNSADGPTAPLCGPLTGYVTTVAVSPGQSKPLKVAALIQSDGPNSWNVQLTQLACQRLPRLEAPVTCGRQVASDPAAAVPGPPFNYHHHDGLLGGLLSQPPLRRVGAPHGSRQPGGAWWDFPETVSTFHQRLLRRQLQQLRQLGPHAHPHLQERIVGGQDAARGEFPWQVALLLDHLFFCGGSLINHEFVLTAAHCLMTRDTPVGSLRVVLGALDLTASREAGSEERGVRRVLFHSHFQPFLLDHDIALLQLQQPVAFSSVIAPACLPGLQGLHSGQSAWVTGWGITSFPAGDPSSVLQRLAVETLPVEVCARQLEEPLGPGMVCAAPAGHQGTCFGDSGGPLTLEAAGRAYVVGVVSFGVTGCAALPHFPDVYTRVSEYLQWIHVNAIP</sequence>
<evidence type="ECO:0000256" key="7">
    <source>
        <dbReference type="ARBA" id="ARBA00023157"/>
    </source>
</evidence>
<feature type="domain" description="Peptidase S1" evidence="14">
    <location>
        <begin position="381"/>
        <end position="615"/>
    </location>
</feature>
<keyword evidence="4 11" id="KW-0378">Hydrolase</keyword>
<dbReference type="Gene3D" id="2.40.10.10">
    <property type="entry name" value="Trypsin-like serine proteases"/>
    <property type="match status" value="1"/>
</dbReference>
<evidence type="ECO:0000256" key="12">
    <source>
        <dbReference type="SAM" id="MobiDB-lite"/>
    </source>
</evidence>
<keyword evidence="6 11" id="KW-0720">Serine protease</keyword>
<name>A0A6P8ZIQ8_THRPL</name>
<dbReference type="InterPro" id="IPR000859">
    <property type="entry name" value="CUB_dom"/>
</dbReference>
<dbReference type="AlphaFoldDB" id="A0A6P8ZIQ8"/>
<dbReference type="InterPro" id="IPR018114">
    <property type="entry name" value="TRYPSIN_HIS"/>
</dbReference>
<evidence type="ECO:0000256" key="6">
    <source>
        <dbReference type="ARBA" id="ARBA00022825"/>
    </source>
</evidence>
<dbReference type="OrthoDB" id="5565075at2759"/>
<dbReference type="CDD" id="cd00190">
    <property type="entry name" value="Tryp_SPc"/>
    <property type="match status" value="1"/>
</dbReference>
<dbReference type="PRINTS" id="PR00722">
    <property type="entry name" value="CHYMOTRYPSIN"/>
</dbReference>
<dbReference type="InterPro" id="IPR043504">
    <property type="entry name" value="Peptidase_S1_PA_chymotrypsin"/>
</dbReference>
<keyword evidence="2 11" id="KW-0645">Protease</keyword>
<keyword evidence="5" id="KW-0353">Hemolymph clotting</keyword>
<dbReference type="PANTHER" id="PTHR24252:SF7">
    <property type="entry name" value="HYALIN"/>
    <property type="match status" value="1"/>
</dbReference>
<evidence type="ECO:0000256" key="1">
    <source>
        <dbReference type="ARBA" id="ARBA00022659"/>
    </source>
</evidence>
<evidence type="ECO:0000313" key="16">
    <source>
        <dbReference type="RefSeq" id="XP_034234029.1"/>
    </source>
</evidence>
<dbReference type="PROSITE" id="PS00135">
    <property type="entry name" value="TRYPSIN_SER"/>
    <property type="match status" value="1"/>
</dbReference>
<dbReference type="InterPro" id="IPR001314">
    <property type="entry name" value="Peptidase_S1A"/>
</dbReference>
<dbReference type="RefSeq" id="XP_034234029.1">
    <property type="nucleotide sequence ID" value="XM_034378138.1"/>
</dbReference>
<gene>
    <name evidence="16" type="primary">LOC117641042</name>
</gene>
<dbReference type="GO" id="GO:0004252">
    <property type="term" value="F:serine-type endopeptidase activity"/>
    <property type="evidence" value="ECO:0007669"/>
    <property type="project" value="InterPro"/>
</dbReference>
<evidence type="ECO:0000256" key="11">
    <source>
        <dbReference type="RuleBase" id="RU363034"/>
    </source>
</evidence>
<evidence type="ECO:0000256" key="10">
    <source>
        <dbReference type="PROSITE-ProRule" id="PRU00059"/>
    </source>
</evidence>
<dbReference type="PROSITE" id="PS50240">
    <property type="entry name" value="TRYPSIN_DOM"/>
    <property type="match status" value="1"/>
</dbReference>
<dbReference type="Proteomes" id="UP000515158">
    <property type="component" value="Unplaced"/>
</dbReference>
<proteinExistence type="predicted"/>
<keyword evidence="7" id="KW-1015">Disulfide bond</keyword>
<dbReference type="FunFam" id="2.40.10.10:FF:000120">
    <property type="entry name" value="Putative serine protease"/>
    <property type="match status" value="1"/>
</dbReference>
<comment type="catalytic activity">
    <reaction evidence="8">
        <text>Selective cleavage of 103-Arg-|-Ser-104 and 124-Ile-|-Ile-125 bonds in Limulus clotting factor B to form activated factor B. Cleavage of -Pro-Arg-|-Xaa- bonds in synthetic substrates.</text>
        <dbReference type="EC" id="3.4.21.84"/>
    </reaction>
</comment>
<dbReference type="SUPFAM" id="SSF50494">
    <property type="entry name" value="Trypsin-like serine proteases"/>
    <property type="match status" value="1"/>
</dbReference>
<dbReference type="InParanoid" id="A0A6P8ZIQ8"/>
<feature type="region of interest" description="Disordered" evidence="12">
    <location>
        <begin position="1"/>
        <end position="22"/>
    </location>
</feature>
<dbReference type="InterPro" id="IPR033116">
    <property type="entry name" value="TRYPSIN_SER"/>
</dbReference>
<feature type="domain" description="CUB" evidence="13">
    <location>
        <begin position="163"/>
        <end position="239"/>
    </location>
</feature>
<comment type="caution">
    <text evidence="10">Lacks conserved residue(s) required for the propagation of feature annotation.</text>
</comment>
<keyword evidence="3" id="KW-0732">Signal</keyword>